<dbReference type="SUPFAM" id="SSF51905">
    <property type="entry name" value="FAD/NAD(P)-binding domain"/>
    <property type="match status" value="1"/>
</dbReference>
<evidence type="ECO:0000313" key="2">
    <source>
        <dbReference type="EMBL" id="KAF7503415.1"/>
    </source>
</evidence>
<organism evidence="2 3">
    <name type="scientific">Endocarpon pusillum</name>
    <dbReference type="NCBI Taxonomy" id="364733"/>
    <lineage>
        <taxon>Eukaryota</taxon>
        <taxon>Fungi</taxon>
        <taxon>Dikarya</taxon>
        <taxon>Ascomycota</taxon>
        <taxon>Pezizomycotina</taxon>
        <taxon>Eurotiomycetes</taxon>
        <taxon>Chaetothyriomycetidae</taxon>
        <taxon>Verrucariales</taxon>
        <taxon>Verrucariaceae</taxon>
        <taxon>Endocarpon</taxon>
    </lineage>
</organism>
<evidence type="ECO:0008006" key="4">
    <source>
        <dbReference type="Google" id="ProtNLM"/>
    </source>
</evidence>
<dbReference type="Gene3D" id="3.30.9.10">
    <property type="entry name" value="D-Amino Acid Oxidase, subunit A, domain 2"/>
    <property type="match status" value="1"/>
</dbReference>
<name>A0A8H7A693_9EURO</name>
<reference evidence="2" key="1">
    <citation type="submission" date="2020-02" db="EMBL/GenBank/DDBJ databases">
        <authorList>
            <person name="Palmer J.M."/>
        </authorList>
    </citation>
    <scope>NUCLEOTIDE SEQUENCE</scope>
    <source>
        <strain evidence="2">EPUS1.4</strain>
        <tissue evidence="2">Thallus</tissue>
    </source>
</reference>
<keyword evidence="3" id="KW-1185">Reference proteome</keyword>
<feature type="region of interest" description="Disordered" evidence="1">
    <location>
        <begin position="49"/>
        <end position="76"/>
    </location>
</feature>
<dbReference type="Proteomes" id="UP000606974">
    <property type="component" value="Unassembled WGS sequence"/>
</dbReference>
<dbReference type="InterPro" id="IPR036188">
    <property type="entry name" value="FAD/NAD-bd_sf"/>
</dbReference>
<feature type="compositionally biased region" description="Acidic residues" evidence="1">
    <location>
        <begin position="52"/>
        <end position="62"/>
    </location>
</feature>
<dbReference type="EMBL" id="JAACFV010000180">
    <property type="protein sequence ID" value="KAF7503415.1"/>
    <property type="molecule type" value="Genomic_DNA"/>
</dbReference>
<accession>A0A8H7A693</accession>
<sequence>MGDNGYVNWGSGWADAEACVAFALEKIRREDREGRVTIECGKRVERLLFSDPESEPEPELDLDPLSINASGAETPELRPKPVCTGIQLSSGEIRKASLVILATGSWTTTLVDLRGRAIATGQVLAYMPLSEGEHAALSRKPVHINMSRGMFVMPPQARDGESRREVKIARHGFGYRNPRMMREPALLQPRKWGKWRAEEGAMRGPENVGPGARVGDGGVDGEKGKGGHEMLEISVPDTTIPIPPEGEEACRKMAREAFGYLNPASNPDSDVKMKELHELAALADRPFSRTRLC</sequence>
<gene>
    <name evidence="2" type="ORF">GJ744_003898</name>
</gene>
<evidence type="ECO:0000256" key="1">
    <source>
        <dbReference type="SAM" id="MobiDB-lite"/>
    </source>
</evidence>
<dbReference type="OrthoDB" id="2219495at2759"/>
<dbReference type="AlphaFoldDB" id="A0A8H7A693"/>
<evidence type="ECO:0000313" key="3">
    <source>
        <dbReference type="Proteomes" id="UP000606974"/>
    </source>
</evidence>
<protein>
    <recommendedName>
        <fullName evidence="4">FAD dependent oxidoreductase domain-containing protein</fullName>
    </recommendedName>
</protein>
<proteinExistence type="predicted"/>
<comment type="caution">
    <text evidence="2">The sequence shown here is derived from an EMBL/GenBank/DDBJ whole genome shotgun (WGS) entry which is preliminary data.</text>
</comment>